<keyword evidence="3" id="KW-1185">Reference proteome</keyword>
<evidence type="ECO:0000259" key="1">
    <source>
        <dbReference type="Pfam" id="PF00179"/>
    </source>
</evidence>
<reference evidence="3" key="1">
    <citation type="submission" date="2017-03" db="EMBL/GenBank/DDBJ databases">
        <authorList>
            <person name="Sharma R."/>
            <person name="Thines M."/>
        </authorList>
    </citation>
    <scope>NUCLEOTIDE SEQUENCE [LARGE SCALE GENOMIC DNA]</scope>
</reference>
<dbReference type="Gene3D" id="3.10.110.10">
    <property type="entry name" value="Ubiquitin Conjugating Enzyme"/>
    <property type="match status" value="1"/>
</dbReference>
<name>A0A1W5D9L0_9LECA</name>
<organism evidence="2 3">
    <name type="scientific">Lasallia pustulata</name>
    <dbReference type="NCBI Taxonomy" id="136370"/>
    <lineage>
        <taxon>Eukaryota</taxon>
        <taxon>Fungi</taxon>
        <taxon>Dikarya</taxon>
        <taxon>Ascomycota</taxon>
        <taxon>Pezizomycotina</taxon>
        <taxon>Lecanoromycetes</taxon>
        <taxon>OSLEUM clade</taxon>
        <taxon>Umbilicariomycetidae</taxon>
        <taxon>Umbilicariales</taxon>
        <taxon>Umbilicariaceae</taxon>
        <taxon>Lasallia</taxon>
    </lineage>
</organism>
<dbReference type="SUPFAM" id="SSF54495">
    <property type="entry name" value="UBC-like"/>
    <property type="match status" value="1"/>
</dbReference>
<proteinExistence type="predicted"/>
<dbReference type="InterPro" id="IPR016135">
    <property type="entry name" value="UBQ-conjugating_enzyme/RWD"/>
</dbReference>
<protein>
    <submittedName>
        <fullName evidence="2">Ubiquitin-conjugating enzyme/RWD-like</fullName>
    </submittedName>
</protein>
<dbReference type="CDD" id="cd23814">
    <property type="entry name" value="UEV_AKTIP"/>
    <property type="match status" value="1"/>
</dbReference>
<feature type="domain" description="UBC core" evidence="1">
    <location>
        <begin position="24"/>
        <end position="90"/>
    </location>
</feature>
<evidence type="ECO:0000313" key="2">
    <source>
        <dbReference type="EMBL" id="SLM39823.1"/>
    </source>
</evidence>
<dbReference type="EMBL" id="FWEW01003560">
    <property type="protein sequence ID" value="SLM39823.1"/>
    <property type="molecule type" value="Genomic_DNA"/>
</dbReference>
<sequence length="327" mass="36630">MMVPTRSRGWGCNSEQQVLLEFGSLKHACPDGIYLSLTPDVPMVWSGVLFVRKGPYMPAILRFEVAFPLSYPALPPTITFATDIFHPLVTPLTTYTYTTGSTNLDTVSATDEERLPPGCFSLRHGFPHWFDRREKSAVRLVDWSGNYSGSPDGRQQPDGIVEHLLDEEDSDVFSQGRGSPITKRKIPSSLTVAEQPSIIEVLRYMKSAFDDEKILNILPLEAAGNPGAWRAWQAHKRTTRQMESPILQDEVHSNRPKQPGEWSWDGVWLERVKRNIDASTSEPVLYAHPAVKKGKTRHENGGDDLIHFLKLDDATVQAVREKVAGLA</sequence>
<dbReference type="AlphaFoldDB" id="A0A1W5D9L0"/>
<dbReference type="Pfam" id="PF00179">
    <property type="entry name" value="UQ_con"/>
    <property type="match status" value="1"/>
</dbReference>
<dbReference type="InterPro" id="IPR000608">
    <property type="entry name" value="UBC"/>
</dbReference>
<evidence type="ECO:0000313" key="3">
    <source>
        <dbReference type="Proteomes" id="UP000192927"/>
    </source>
</evidence>
<accession>A0A1W5D9L0</accession>
<dbReference type="Proteomes" id="UP000192927">
    <property type="component" value="Unassembled WGS sequence"/>
</dbReference>